<dbReference type="Pfam" id="PF00185">
    <property type="entry name" value="OTCace"/>
    <property type="match status" value="1"/>
</dbReference>
<evidence type="ECO:0000259" key="4">
    <source>
        <dbReference type="Pfam" id="PF00185"/>
    </source>
</evidence>
<protein>
    <submittedName>
        <fullName evidence="6">Ornithine carbamoyltransferase</fullName>
    </submittedName>
</protein>
<name>A0ABT6ZQV0_9ACTN</name>
<dbReference type="EMBL" id="JANCPR020000004">
    <property type="protein sequence ID" value="MDJ1131425.1"/>
    <property type="molecule type" value="Genomic_DNA"/>
</dbReference>
<dbReference type="Pfam" id="PF02729">
    <property type="entry name" value="OTCace_N"/>
    <property type="match status" value="1"/>
</dbReference>
<dbReference type="InterPro" id="IPR036901">
    <property type="entry name" value="Asp/Orn_carbamoylTrfase_sf"/>
</dbReference>
<feature type="domain" description="Aspartate/ornithine carbamoyltransferase carbamoyl-P binding" evidence="5">
    <location>
        <begin position="24"/>
        <end position="158"/>
    </location>
</feature>
<dbReference type="InterPro" id="IPR002292">
    <property type="entry name" value="Orn/put_carbamltrans"/>
</dbReference>
<feature type="domain" description="Aspartate/ornithine carbamoyltransferase Asp/Orn-binding" evidence="4">
    <location>
        <begin position="167"/>
        <end position="319"/>
    </location>
</feature>
<dbReference type="Proteomes" id="UP001214441">
    <property type="component" value="Unassembled WGS sequence"/>
</dbReference>
<organism evidence="6 7">
    <name type="scientific">Streptomyces iconiensis</name>
    <dbReference type="NCBI Taxonomy" id="1384038"/>
    <lineage>
        <taxon>Bacteria</taxon>
        <taxon>Bacillati</taxon>
        <taxon>Actinomycetota</taxon>
        <taxon>Actinomycetes</taxon>
        <taxon>Kitasatosporales</taxon>
        <taxon>Streptomycetaceae</taxon>
        <taxon>Streptomyces</taxon>
    </lineage>
</organism>
<feature type="region of interest" description="Disordered" evidence="3">
    <location>
        <begin position="1"/>
        <end position="25"/>
    </location>
</feature>
<evidence type="ECO:0000256" key="1">
    <source>
        <dbReference type="ARBA" id="ARBA00022679"/>
    </source>
</evidence>
<dbReference type="PRINTS" id="PR00102">
    <property type="entry name" value="OTCASE"/>
</dbReference>
<dbReference type="InterPro" id="IPR006130">
    <property type="entry name" value="Asp/Orn_carbamoylTrfase"/>
</dbReference>
<dbReference type="InterPro" id="IPR006131">
    <property type="entry name" value="Asp_carbamoyltransf_Asp/Orn-bd"/>
</dbReference>
<dbReference type="InterPro" id="IPR006132">
    <property type="entry name" value="Asp/Orn_carbamoyltranf_P-bd"/>
</dbReference>
<dbReference type="PANTHER" id="PTHR45753">
    <property type="entry name" value="ORNITHINE CARBAMOYLTRANSFERASE, MITOCHONDRIAL"/>
    <property type="match status" value="1"/>
</dbReference>
<keyword evidence="1 2" id="KW-0808">Transferase</keyword>
<dbReference type="Gene3D" id="3.40.50.1370">
    <property type="entry name" value="Aspartate/ornithine carbamoyltransferase"/>
    <property type="match status" value="2"/>
</dbReference>
<evidence type="ECO:0000313" key="7">
    <source>
        <dbReference type="Proteomes" id="UP001214441"/>
    </source>
</evidence>
<evidence type="ECO:0000259" key="5">
    <source>
        <dbReference type="Pfam" id="PF02729"/>
    </source>
</evidence>
<comment type="similarity">
    <text evidence="2">Belongs to the aspartate/ornithine carbamoyltransferase superfamily.</text>
</comment>
<dbReference type="PANTHER" id="PTHR45753:SF3">
    <property type="entry name" value="ORNITHINE TRANSCARBAMYLASE, MITOCHONDRIAL"/>
    <property type="match status" value="1"/>
</dbReference>
<dbReference type="PRINTS" id="PR00100">
    <property type="entry name" value="AOTCASE"/>
</dbReference>
<keyword evidence="7" id="KW-1185">Reference proteome</keyword>
<evidence type="ECO:0000313" key="6">
    <source>
        <dbReference type="EMBL" id="MDJ1131425.1"/>
    </source>
</evidence>
<dbReference type="RefSeq" id="WP_274039245.1">
    <property type="nucleotide sequence ID" value="NZ_JANCPR020000004.1"/>
</dbReference>
<sequence>MERSSAQQEATTGRQEHATEPGLFSLGELEPAALRRLTERSVELFHDRRAHEYPLRGQAVGVLFTRTSTRTRTAFTVGTLRLGGSPVTYGPDDLQLNTGESVGDTGRVLGAMLDALVARTAGPVAELRQLAHAGGQPVINAMSAEEHPTQGLCDLATLTLAFGDLGGLRLLYVGEGNNTAVALAHGLSAVPDARVTFAVPAGYGLPPGELAAARRRAKATGARLDEVHALTEAPAEVDVVYTTRWQTTGTSKPDPAWREAFRPFHVGAALMRSRPGARFLHDLPAHRGDEVAGEVLDGPGSLAWTQAAMKLPSAMAVLEEWAGAAPG</sequence>
<feature type="compositionally biased region" description="Polar residues" evidence="3">
    <location>
        <begin position="1"/>
        <end position="13"/>
    </location>
</feature>
<evidence type="ECO:0000256" key="3">
    <source>
        <dbReference type="SAM" id="MobiDB-lite"/>
    </source>
</evidence>
<dbReference type="SUPFAM" id="SSF53671">
    <property type="entry name" value="Aspartate/ornithine carbamoyltransferase"/>
    <property type="match status" value="1"/>
</dbReference>
<reference evidence="6 7" key="1">
    <citation type="submission" date="2023-05" db="EMBL/GenBank/DDBJ databases">
        <title>Streptantibioticus silvisoli sp. nov., acidotolerant actinomycetes 1 from pine litter.</title>
        <authorList>
            <person name="Swiecimska M."/>
            <person name="Golinska P."/>
            <person name="Sangal V."/>
            <person name="Wachnowicz B."/>
            <person name="Goodfellow M."/>
        </authorList>
    </citation>
    <scope>NUCLEOTIDE SEQUENCE [LARGE SCALE GENOMIC DNA]</scope>
    <source>
        <strain evidence="6 7">DSM 42109</strain>
    </source>
</reference>
<comment type="caution">
    <text evidence="6">The sequence shown here is derived from an EMBL/GenBank/DDBJ whole genome shotgun (WGS) entry which is preliminary data.</text>
</comment>
<proteinExistence type="inferred from homology"/>
<gene>
    <name evidence="6" type="ORF">NMN56_005530</name>
</gene>
<evidence type="ECO:0000256" key="2">
    <source>
        <dbReference type="RuleBase" id="RU003634"/>
    </source>
</evidence>
<accession>A0ABT6ZQV0</accession>